<keyword evidence="3" id="KW-1185">Reference proteome</keyword>
<dbReference type="AlphaFoldDB" id="A0AAX4K2I9"/>
<feature type="region of interest" description="Disordered" evidence="1">
    <location>
        <begin position="1"/>
        <end position="20"/>
    </location>
</feature>
<sequence>MSESKQATEGQQFTTTDPSPSTGIVFYADLLIEKHKHLNDLDEQYWGCTEGSAQNSFVVTTADHESNKANGQRDSKYSIYPFSTIEEADNYARSHGDGQVFPSYWAMRRYLSGTFDRSNSHVAYNNNRDGGNSSFNTTYHTRTQAPSGENR</sequence>
<evidence type="ECO:0000313" key="3">
    <source>
        <dbReference type="Proteomes" id="UP001355207"/>
    </source>
</evidence>
<gene>
    <name evidence="2" type="ORF">L201_006332</name>
</gene>
<accession>A0AAX4K2I9</accession>
<dbReference type="Proteomes" id="UP001355207">
    <property type="component" value="Chromosome 8"/>
</dbReference>
<evidence type="ECO:0000256" key="1">
    <source>
        <dbReference type="SAM" id="MobiDB-lite"/>
    </source>
</evidence>
<proteinExistence type="predicted"/>
<feature type="region of interest" description="Disordered" evidence="1">
    <location>
        <begin position="125"/>
        <end position="151"/>
    </location>
</feature>
<reference evidence="2 3" key="1">
    <citation type="submission" date="2024-01" db="EMBL/GenBank/DDBJ databases">
        <title>Comparative genomics of Cryptococcus and Kwoniella reveals pathogenesis evolution and contrasting modes of karyotype evolution via chromosome fusion or intercentromeric recombination.</title>
        <authorList>
            <person name="Coelho M.A."/>
            <person name="David-Palma M."/>
            <person name="Shea T."/>
            <person name="Bowers K."/>
            <person name="McGinley-Smith S."/>
            <person name="Mohammad A.W."/>
            <person name="Gnirke A."/>
            <person name="Yurkov A.M."/>
            <person name="Nowrousian M."/>
            <person name="Sun S."/>
            <person name="Cuomo C.A."/>
            <person name="Heitman J."/>
        </authorList>
    </citation>
    <scope>NUCLEOTIDE SEQUENCE [LARGE SCALE GENOMIC DNA]</scope>
    <source>
        <strain evidence="2 3">CBS 6074</strain>
    </source>
</reference>
<evidence type="ECO:0000313" key="2">
    <source>
        <dbReference type="EMBL" id="WWC91388.1"/>
    </source>
</evidence>
<organism evidence="2 3">
    <name type="scientific">Kwoniella dendrophila CBS 6074</name>
    <dbReference type="NCBI Taxonomy" id="1295534"/>
    <lineage>
        <taxon>Eukaryota</taxon>
        <taxon>Fungi</taxon>
        <taxon>Dikarya</taxon>
        <taxon>Basidiomycota</taxon>
        <taxon>Agaricomycotina</taxon>
        <taxon>Tremellomycetes</taxon>
        <taxon>Tremellales</taxon>
        <taxon>Cryptococcaceae</taxon>
        <taxon>Kwoniella</taxon>
    </lineage>
</organism>
<dbReference type="RefSeq" id="XP_066078150.1">
    <property type="nucleotide sequence ID" value="XM_066222053.1"/>
</dbReference>
<name>A0AAX4K2I9_9TREE</name>
<protein>
    <submittedName>
        <fullName evidence="2">Uncharacterized protein</fullName>
    </submittedName>
</protein>
<dbReference type="EMBL" id="CP144105">
    <property type="protein sequence ID" value="WWC91388.1"/>
    <property type="molecule type" value="Genomic_DNA"/>
</dbReference>
<dbReference type="GeneID" id="91097001"/>